<dbReference type="EMBL" id="CP052757">
    <property type="protein sequence ID" value="QJW38100.1"/>
    <property type="molecule type" value="Genomic_DNA"/>
</dbReference>
<keyword evidence="3" id="KW-1185">Reference proteome</keyword>
<evidence type="ECO:0000313" key="3">
    <source>
        <dbReference type="Proteomes" id="UP000451354"/>
    </source>
</evidence>
<feature type="region of interest" description="Disordered" evidence="1">
    <location>
        <begin position="97"/>
        <end position="128"/>
    </location>
</feature>
<evidence type="ECO:0000256" key="1">
    <source>
        <dbReference type="SAM" id="MobiDB-lite"/>
    </source>
</evidence>
<dbReference type="KEGG" id="cprt:FIC82_019905"/>
<protein>
    <submittedName>
        <fullName evidence="2">Uncharacterized protein</fullName>
    </submittedName>
</protein>
<name>A0A6M5UIY1_9MICO</name>
<dbReference type="Proteomes" id="UP000451354">
    <property type="component" value="Chromosome"/>
</dbReference>
<dbReference type="AlphaFoldDB" id="A0A6M5UIY1"/>
<gene>
    <name evidence="2" type="ORF">FIC82_019905</name>
</gene>
<reference evidence="3" key="1">
    <citation type="journal article" date="2022" name="Int. J. Syst. Evol. Microbiol.">
        <title>Cellulosimicrobium protaetiae sp. nov., isolated from the gut of the larva of Protaetia brevitarsis seulensis.</title>
        <authorList>
            <person name="Le Han H."/>
            <person name="Nguyen T.T.H."/>
            <person name="Li Z."/>
            <person name="Shin N.R."/>
            <person name="Kim S.G."/>
        </authorList>
    </citation>
    <scope>NUCLEOTIDE SEQUENCE [LARGE SCALE GENOMIC DNA]</scope>
    <source>
        <strain evidence="3">BI34</strain>
    </source>
</reference>
<organism evidence="2 3">
    <name type="scientific">Cellulosimicrobium protaetiae</name>
    <dbReference type="NCBI Taxonomy" id="2587808"/>
    <lineage>
        <taxon>Bacteria</taxon>
        <taxon>Bacillati</taxon>
        <taxon>Actinomycetota</taxon>
        <taxon>Actinomycetes</taxon>
        <taxon>Micrococcales</taxon>
        <taxon>Promicromonosporaceae</taxon>
        <taxon>Cellulosimicrobium</taxon>
    </lineage>
</organism>
<dbReference type="RefSeq" id="WP_154799638.1">
    <property type="nucleotide sequence ID" value="NZ_CP052757.1"/>
</dbReference>
<dbReference type="OrthoDB" id="3786257at2"/>
<sequence length="145" mass="14964">MIYMKKSRLLTFGLVALAGSVGLAGGIIAADKFGLGSSAVAVAPGDRTGVPEGIDLPPDAVNAKGQSYGSMVGRENLADAPDLILVVGNDGKEGYAKKEDLLKEPPSSPEEAVSLTQKRSSDTIPVYDVNGEEIVDSYTIDPAQG</sequence>
<accession>A0A6M5UIY1</accession>
<proteinExistence type="predicted"/>
<evidence type="ECO:0000313" key="2">
    <source>
        <dbReference type="EMBL" id="QJW38100.1"/>
    </source>
</evidence>